<dbReference type="PANTHER" id="PTHR33348:SF3">
    <property type="entry name" value="PRECURSOR OF CEP1"/>
    <property type="match status" value="1"/>
</dbReference>
<feature type="chain" id="PRO_5040293583" evidence="9">
    <location>
        <begin position="28"/>
        <end position="111"/>
    </location>
</feature>
<evidence type="ECO:0000256" key="5">
    <source>
        <dbReference type="ARBA" id="ARBA00022702"/>
    </source>
</evidence>
<evidence type="ECO:0000256" key="3">
    <source>
        <dbReference type="ARBA" id="ARBA00022523"/>
    </source>
</evidence>
<keyword evidence="6 9" id="KW-0732">Signal</keyword>
<dbReference type="GO" id="GO:0006995">
    <property type="term" value="P:cellular response to nitrogen starvation"/>
    <property type="evidence" value="ECO:0007669"/>
    <property type="project" value="UniProtKB-ARBA"/>
</dbReference>
<dbReference type="GO" id="GO:1902025">
    <property type="term" value="P:nitrate import"/>
    <property type="evidence" value="ECO:0007669"/>
    <property type="project" value="TreeGrafter"/>
</dbReference>
<feature type="region of interest" description="Disordered" evidence="8">
    <location>
        <begin position="32"/>
        <end position="111"/>
    </location>
</feature>
<evidence type="ECO:0000313" key="11">
    <source>
        <dbReference type="Proteomes" id="UP001141806"/>
    </source>
</evidence>
<accession>A0A9Q0K7V7</accession>
<comment type="caution">
    <text evidence="10">The sequence shown here is derived from an EMBL/GenBank/DDBJ whole genome shotgun (WGS) entry which is preliminary data.</text>
</comment>
<dbReference type="OrthoDB" id="1863260at2759"/>
<dbReference type="PANTHER" id="PTHR33348">
    <property type="entry name" value="PRECURSOR OF CEP5"/>
    <property type="match status" value="1"/>
</dbReference>
<evidence type="ECO:0000256" key="8">
    <source>
        <dbReference type="SAM" id="MobiDB-lite"/>
    </source>
</evidence>
<evidence type="ECO:0000313" key="10">
    <source>
        <dbReference type="EMBL" id="KAJ4965481.1"/>
    </source>
</evidence>
<evidence type="ECO:0000256" key="6">
    <source>
        <dbReference type="ARBA" id="ARBA00022729"/>
    </source>
</evidence>
<dbReference type="InterPro" id="IPR033250">
    <property type="entry name" value="CEP"/>
</dbReference>
<evidence type="ECO:0000256" key="1">
    <source>
        <dbReference type="ARBA" id="ARBA00004271"/>
    </source>
</evidence>
<organism evidence="10 11">
    <name type="scientific">Protea cynaroides</name>
    <dbReference type="NCBI Taxonomy" id="273540"/>
    <lineage>
        <taxon>Eukaryota</taxon>
        <taxon>Viridiplantae</taxon>
        <taxon>Streptophyta</taxon>
        <taxon>Embryophyta</taxon>
        <taxon>Tracheophyta</taxon>
        <taxon>Spermatophyta</taxon>
        <taxon>Magnoliopsida</taxon>
        <taxon>Proteales</taxon>
        <taxon>Proteaceae</taxon>
        <taxon>Protea</taxon>
    </lineage>
</organism>
<dbReference type="AlphaFoldDB" id="A0A9Q0K7V7"/>
<dbReference type="GO" id="GO:0048364">
    <property type="term" value="P:root development"/>
    <property type="evidence" value="ECO:0007669"/>
    <property type="project" value="InterPro"/>
</dbReference>
<proteinExistence type="inferred from homology"/>
<dbReference type="EMBL" id="JAMYWD010000007">
    <property type="protein sequence ID" value="KAJ4965481.1"/>
    <property type="molecule type" value="Genomic_DNA"/>
</dbReference>
<keyword evidence="11" id="KW-1185">Reference proteome</keyword>
<dbReference type="GO" id="GO:2000280">
    <property type="term" value="P:regulation of root development"/>
    <property type="evidence" value="ECO:0007669"/>
    <property type="project" value="TreeGrafter"/>
</dbReference>
<dbReference type="Proteomes" id="UP001141806">
    <property type="component" value="Unassembled WGS sequence"/>
</dbReference>
<reference evidence="10" key="1">
    <citation type="journal article" date="2023" name="Plant J.">
        <title>The genome of the king protea, Protea cynaroides.</title>
        <authorList>
            <person name="Chang J."/>
            <person name="Duong T.A."/>
            <person name="Schoeman C."/>
            <person name="Ma X."/>
            <person name="Roodt D."/>
            <person name="Barker N."/>
            <person name="Li Z."/>
            <person name="Van de Peer Y."/>
            <person name="Mizrachi E."/>
        </authorList>
    </citation>
    <scope>NUCLEOTIDE SEQUENCE</scope>
    <source>
        <tissue evidence="10">Young leaves</tissue>
    </source>
</reference>
<sequence>MATVKFIFVCVVLLVLVFSQAVTSVKGRHLLAKTKESNDKPITPTEKTEGTVARKGGESTSALADESPAVALAHIESTEPAGPVKDSRVPAQGHIDDFRPTDPGHSPGVGH</sequence>
<evidence type="ECO:0000256" key="9">
    <source>
        <dbReference type="SAM" id="SignalP"/>
    </source>
</evidence>
<dbReference type="GO" id="GO:0048046">
    <property type="term" value="C:apoplast"/>
    <property type="evidence" value="ECO:0007669"/>
    <property type="project" value="UniProtKB-SubCell"/>
</dbReference>
<keyword evidence="4" id="KW-0964">Secreted</keyword>
<keyword evidence="7" id="KW-0379">Hydroxylation</keyword>
<evidence type="ECO:0000256" key="7">
    <source>
        <dbReference type="ARBA" id="ARBA00023278"/>
    </source>
</evidence>
<dbReference type="GO" id="GO:1901371">
    <property type="term" value="P:regulation of leaf morphogenesis"/>
    <property type="evidence" value="ECO:0007669"/>
    <property type="project" value="TreeGrafter"/>
</dbReference>
<feature type="signal peptide" evidence="9">
    <location>
        <begin position="1"/>
        <end position="27"/>
    </location>
</feature>
<evidence type="ECO:0000256" key="2">
    <source>
        <dbReference type="ARBA" id="ARBA00008963"/>
    </source>
</evidence>
<dbReference type="GO" id="GO:0005179">
    <property type="term" value="F:hormone activity"/>
    <property type="evidence" value="ECO:0007669"/>
    <property type="project" value="UniProtKB-KW"/>
</dbReference>
<gene>
    <name evidence="10" type="ORF">NE237_017330</name>
</gene>
<name>A0A9Q0K7V7_9MAGN</name>
<keyword evidence="5" id="KW-0372">Hormone</keyword>
<keyword evidence="3" id="KW-0052">Apoplast</keyword>
<comment type="similarity">
    <text evidence="2">Belongs to the C-terminally encoded plant signaling peptide (CEP) family.</text>
</comment>
<protein>
    <submittedName>
        <fullName evidence="10">Uncharacterized protein</fullName>
    </submittedName>
</protein>
<comment type="subcellular location">
    <subcellularLocation>
        <location evidence="1">Secreted</location>
        <location evidence="1">Extracellular space</location>
        <location evidence="1">Apoplast</location>
    </subcellularLocation>
</comment>
<evidence type="ECO:0000256" key="4">
    <source>
        <dbReference type="ARBA" id="ARBA00022525"/>
    </source>
</evidence>